<proteinExistence type="predicted"/>
<protein>
    <submittedName>
        <fullName evidence="1">Unannotated protein</fullName>
    </submittedName>
</protein>
<evidence type="ECO:0000313" key="1">
    <source>
        <dbReference type="EMBL" id="CAB4598843.1"/>
    </source>
</evidence>
<sequence>MSSRPSPGVTLNSPTAAGSSVDDVINGVPVLGVRVIVGVMYCGSPVSSGESSRFVEGLSGNRSFTSSFVTAVVPEFASTSERARTDVGAKVMTDAMTASAANEADARRTRVMSEGFRLSSRSRTTVDAVFPRSSDASCVGADNRCLLNLVMSTFCPLWLCLWMNHRIDTNTRTARFEDLGWTHDRPATRSCATTDSSSHTRRKYTALFKKSAEHLFQRCR</sequence>
<dbReference type="AlphaFoldDB" id="A0A6J6GGS2"/>
<gene>
    <name evidence="1" type="ORF">UFOPK1722_02075</name>
</gene>
<accession>A0A6J6GGS2</accession>
<reference evidence="1" key="1">
    <citation type="submission" date="2020-05" db="EMBL/GenBank/DDBJ databases">
        <authorList>
            <person name="Chiriac C."/>
            <person name="Salcher M."/>
            <person name="Ghai R."/>
            <person name="Kavagutti S V."/>
        </authorList>
    </citation>
    <scope>NUCLEOTIDE SEQUENCE</scope>
</reference>
<dbReference type="EMBL" id="CAEZTS010000277">
    <property type="protein sequence ID" value="CAB4598843.1"/>
    <property type="molecule type" value="Genomic_DNA"/>
</dbReference>
<organism evidence="1">
    <name type="scientific">freshwater metagenome</name>
    <dbReference type="NCBI Taxonomy" id="449393"/>
    <lineage>
        <taxon>unclassified sequences</taxon>
        <taxon>metagenomes</taxon>
        <taxon>ecological metagenomes</taxon>
    </lineage>
</organism>
<name>A0A6J6GGS2_9ZZZZ</name>